<protein>
    <submittedName>
        <fullName evidence="1">Uncharacterized protein</fullName>
    </submittedName>
</protein>
<dbReference type="Proteomes" id="UP000051497">
    <property type="component" value="Unassembled WGS sequence"/>
</dbReference>
<gene>
    <name evidence="2" type="ORF">HT99x_001545</name>
    <name evidence="1" type="ORF">HT99x_01861</name>
</gene>
<comment type="caution">
    <text evidence="1">The sequence shown here is derived from an EMBL/GenBank/DDBJ whole genome shotgun (WGS) entry which is preliminary data.</text>
</comment>
<sequence>MITLSQQETERVSGGMVSFGGISSTKVLILVTDDSTFTVPGLLNGQQINATFSANNVSDVNGVSLTTDLSLPFSHNGHLFQAEPINGGHIYTIYFNQG</sequence>
<keyword evidence="3" id="KW-1185">Reference proteome</keyword>
<dbReference type="EMBL" id="LKAJ01000007">
    <property type="protein sequence ID" value="KRG20941.1"/>
    <property type="molecule type" value="Genomic_DNA"/>
</dbReference>
<organism evidence="1">
    <name type="scientific">Candidatus Berkiella aquae</name>
    <dbReference type="NCBI Taxonomy" id="295108"/>
    <lineage>
        <taxon>Bacteria</taxon>
        <taxon>Pseudomonadati</taxon>
        <taxon>Pseudomonadota</taxon>
        <taxon>Gammaproteobacteria</taxon>
        <taxon>Candidatus Berkiellales</taxon>
        <taxon>Candidatus Berkiellaceae</taxon>
        <taxon>Candidatus Berkiella</taxon>
    </lineage>
</organism>
<reference evidence="2" key="2">
    <citation type="journal article" date="2016" name="Genome Announc.">
        <title>Draft Genome Sequences of Two Novel Amoeba-Resistant Intranuclear Bacteria, 'Candidatus Berkiella cookevillensis' and 'Candidatus Berkiella aquae'.</title>
        <authorList>
            <person name="Mehari Y.T."/>
            <person name="Arivett B.A."/>
            <person name="Farone A.L."/>
            <person name="Gunderson J.H."/>
            <person name="Farone M.B."/>
        </authorList>
    </citation>
    <scope>NUCLEOTIDE SEQUENCE</scope>
    <source>
        <strain evidence="2">HT99</strain>
    </source>
</reference>
<dbReference type="EMBL" id="LKAJ02000001">
    <property type="protein sequence ID" value="MCS5710104.1"/>
    <property type="molecule type" value="Genomic_DNA"/>
</dbReference>
<reference evidence="1" key="1">
    <citation type="submission" date="2015-09" db="EMBL/GenBank/DDBJ databases">
        <title>Draft Genome Sequences of Two Novel Amoeba-resistant Intranuclear Bacteria, Candidatus Berkiella cookevillensis and Candidatus Berkiella aquae.</title>
        <authorList>
            <person name="Mehari Y.T."/>
            <person name="Arivett B.A."/>
            <person name="Farone A.L."/>
            <person name="Gunderson J.H."/>
            <person name="Farone M.B."/>
        </authorList>
    </citation>
    <scope>NUCLEOTIDE SEQUENCE [LARGE SCALE GENOMIC DNA]</scope>
    <source>
        <strain evidence="1">HT99</strain>
    </source>
</reference>
<name>A0A0Q9YJT4_9GAMM</name>
<dbReference type="RefSeq" id="WP_075066487.1">
    <property type="nucleotide sequence ID" value="NZ_LKAJ02000001.1"/>
</dbReference>
<proteinExistence type="predicted"/>
<reference evidence="2" key="3">
    <citation type="submission" date="2021-06" db="EMBL/GenBank/DDBJ databases">
        <title>Genomic Description and Analysis of Intracellular Bacteria, Candidatus Berkiella cookevillensis and Candidatus Berkiella aquae.</title>
        <authorList>
            <person name="Kidane D.T."/>
            <person name="Mehari Y.T."/>
            <person name="Rice F.C."/>
            <person name="Arivett B.A."/>
            <person name="Farone A.L."/>
            <person name="Berk S.G."/>
            <person name="Farone M.B."/>
        </authorList>
    </citation>
    <scope>NUCLEOTIDE SEQUENCE</scope>
    <source>
        <strain evidence="2">HT99</strain>
    </source>
</reference>
<evidence type="ECO:0000313" key="1">
    <source>
        <dbReference type="EMBL" id="KRG20941.1"/>
    </source>
</evidence>
<evidence type="ECO:0000313" key="2">
    <source>
        <dbReference type="EMBL" id="MCS5710104.1"/>
    </source>
</evidence>
<dbReference type="AlphaFoldDB" id="A0A0Q9YJT4"/>
<evidence type="ECO:0000313" key="3">
    <source>
        <dbReference type="Proteomes" id="UP000051497"/>
    </source>
</evidence>
<accession>A0A0Q9YJT4</accession>